<dbReference type="PANTHER" id="PTHR15503:SF43">
    <property type="entry name" value="REVERSE TRANSCRIPTASE RNASE H-LIKE DOMAIN-CONTAINING PROTEIN"/>
    <property type="match status" value="1"/>
</dbReference>
<gene>
    <name evidence="1" type="ORF">EPI10_004742</name>
</gene>
<reference evidence="2" key="1">
    <citation type="journal article" date="2019" name="Plant Biotechnol. J.">
        <title>Genome sequencing of the Australian wild diploid species Gossypium australe highlights disease resistance and delayed gland morphogenesis.</title>
        <authorList>
            <person name="Cai Y."/>
            <person name="Cai X."/>
            <person name="Wang Q."/>
            <person name="Wang P."/>
            <person name="Zhang Y."/>
            <person name="Cai C."/>
            <person name="Xu Y."/>
            <person name="Wang K."/>
            <person name="Zhou Z."/>
            <person name="Wang C."/>
            <person name="Geng S."/>
            <person name="Li B."/>
            <person name="Dong Q."/>
            <person name="Hou Y."/>
            <person name="Wang H."/>
            <person name="Ai P."/>
            <person name="Liu Z."/>
            <person name="Yi F."/>
            <person name="Sun M."/>
            <person name="An G."/>
            <person name="Cheng J."/>
            <person name="Zhang Y."/>
            <person name="Shi Q."/>
            <person name="Xie Y."/>
            <person name="Shi X."/>
            <person name="Chang Y."/>
            <person name="Huang F."/>
            <person name="Chen Y."/>
            <person name="Hong S."/>
            <person name="Mi L."/>
            <person name="Sun Q."/>
            <person name="Zhang L."/>
            <person name="Zhou B."/>
            <person name="Peng R."/>
            <person name="Zhang X."/>
            <person name="Liu F."/>
        </authorList>
    </citation>
    <scope>NUCLEOTIDE SEQUENCE [LARGE SCALE GENOMIC DNA]</scope>
    <source>
        <strain evidence="2">cv. PA1801</strain>
    </source>
</reference>
<sequence length="197" mass="22279">MRLVAQIDQVEVILLVDTGSIHNFIDFKLAKWLKLSLEPTDKLRVFTASGGNLFTQSLCRSIIWEAQRGLQLVSGDQLFKSLSLMIIGPCTMVLSACAQVALSLLQTTSSPDIYSFLLEFDVIFHSLDGLPPHRLHDHRIPLQDESKVARVKSYRYLVIQKTKIENLIQEILHTSVIRDINSLFVSPIIMVKKKYGS</sequence>
<dbReference type="SUPFAM" id="SSF56672">
    <property type="entry name" value="DNA/RNA polymerases"/>
    <property type="match status" value="1"/>
</dbReference>
<organism evidence="1 2">
    <name type="scientific">Gossypium australe</name>
    <dbReference type="NCBI Taxonomy" id="47621"/>
    <lineage>
        <taxon>Eukaryota</taxon>
        <taxon>Viridiplantae</taxon>
        <taxon>Streptophyta</taxon>
        <taxon>Embryophyta</taxon>
        <taxon>Tracheophyta</taxon>
        <taxon>Spermatophyta</taxon>
        <taxon>Magnoliopsida</taxon>
        <taxon>eudicotyledons</taxon>
        <taxon>Gunneridae</taxon>
        <taxon>Pentapetalae</taxon>
        <taxon>rosids</taxon>
        <taxon>malvids</taxon>
        <taxon>Malvales</taxon>
        <taxon>Malvaceae</taxon>
        <taxon>Malvoideae</taxon>
        <taxon>Gossypium</taxon>
    </lineage>
</organism>
<keyword evidence="1" id="KW-0548">Nucleotidyltransferase</keyword>
<dbReference type="GO" id="GO:0003964">
    <property type="term" value="F:RNA-directed DNA polymerase activity"/>
    <property type="evidence" value="ECO:0007669"/>
    <property type="project" value="UniProtKB-KW"/>
</dbReference>
<keyword evidence="1" id="KW-0695">RNA-directed DNA polymerase</keyword>
<protein>
    <submittedName>
        <fullName evidence="1">Reverse transcriptase</fullName>
    </submittedName>
</protein>
<evidence type="ECO:0000313" key="2">
    <source>
        <dbReference type="Proteomes" id="UP000325315"/>
    </source>
</evidence>
<dbReference type="OrthoDB" id="1001400at2759"/>
<dbReference type="Gene3D" id="3.10.10.10">
    <property type="entry name" value="HIV Type 1 Reverse Transcriptase, subunit A, domain 1"/>
    <property type="match status" value="1"/>
</dbReference>
<dbReference type="PANTHER" id="PTHR15503">
    <property type="entry name" value="LDOC1 RELATED"/>
    <property type="match status" value="1"/>
</dbReference>
<dbReference type="InterPro" id="IPR032567">
    <property type="entry name" value="RTL1-rel"/>
</dbReference>
<evidence type="ECO:0000313" key="1">
    <source>
        <dbReference type="EMBL" id="KAA3482502.1"/>
    </source>
</evidence>
<proteinExistence type="predicted"/>
<dbReference type="AlphaFoldDB" id="A0A5B6WNV5"/>
<keyword evidence="1" id="KW-0808">Transferase</keyword>
<accession>A0A5B6WNV5</accession>
<dbReference type="EMBL" id="SMMG02000002">
    <property type="protein sequence ID" value="KAA3482502.1"/>
    <property type="molecule type" value="Genomic_DNA"/>
</dbReference>
<dbReference type="Proteomes" id="UP000325315">
    <property type="component" value="Unassembled WGS sequence"/>
</dbReference>
<keyword evidence="2" id="KW-1185">Reference proteome</keyword>
<comment type="caution">
    <text evidence="1">The sequence shown here is derived from an EMBL/GenBank/DDBJ whole genome shotgun (WGS) entry which is preliminary data.</text>
</comment>
<dbReference type="InterPro" id="IPR043502">
    <property type="entry name" value="DNA/RNA_pol_sf"/>
</dbReference>
<name>A0A5B6WNV5_9ROSI</name>